<reference evidence="3" key="1">
    <citation type="submission" date="2023-10" db="EMBL/GenBank/DDBJ databases">
        <authorList>
            <person name="Chen Y."/>
            <person name="Shah S."/>
            <person name="Dougan E. K."/>
            <person name="Thang M."/>
            <person name="Chan C."/>
        </authorList>
    </citation>
    <scope>NUCLEOTIDE SEQUENCE [LARGE SCALE GENOMIC DNA]</scope>
</reference>
<feature type="region of interest" description="Disordered" evidence="2">
    <location>
        <begin position="1"/>
        <end position="30"/>
    </location>
</feature>
<proteinExistence type="predicted"/>
<gene>
    <name evidence="3" type="ORF">PCOR1329_LOCUS18067</name>
</gene>
<organism evidence="3 4">
    <name type="scientific">Prorocentrum cordatum</name>
    <dbReference type="NCBI Taxonomy" id="2364126"/>
    <lineage>
        <taxon>Eukaryota</taxon>
        <taxon>Sar</taxon>
        <taxon>Alveolata</taxon>
        <taxon>Dinophyceae</taxon>
        <taxon>Prorocentrales</taxon>
        <taxon>Prorocentraceae</taxon>
        <taxon>Prorocentrum</taxon>
    </lineage>
</organism>
<dbReference type="SMART" id="SM00698">
    <property type="entry name" value="MORN"/>
    <property type="match status" value="3"/>
</dbReference>
<dbReference type="PANTHER" id="PTHR23084">
    <property type="entry name" value="PHOSPHATIDYLINOSITOL-4-PHOSPHATE 5-KINASE RELATED"/>
    <property type="match status" value="1"/>
</dbReference>
<feature type="compositionally biased region" description="Basic and acidic residues" evidence="2">
    <location>
        <begin position="1"/>
        <end position="10"/>
    </location>
</feature>
<dbReference type="InterPro" id="IPR003409">
    <property type="entry name" value="MORN"/>
</dbReference>
<dbReference type="Gene3D" id="2.20.110.10">
    <property type="entry name" value="Histone H3 K4-specific methyltransferase SET7/9 N-terminal domain"/>
    <property type="match status" value="1"/>
</dbReference>
<dbReference type="PANTHER" id="PTHR23084:SF263">
    <property type="entry name" value="MORN REPEAT-CONTAINING PROTEIN 1"/>
    <property type="match status" value="1"/>
</dbReference>
<evidence type="ECO:0000256" key="2">
    <source>
        <dbReference type="SAM" id="MobiDB-lite"/>
    </source>
</evidence>
<evidence type="ECO:0000313" key="3">
    <source>
        <dbReference type="EMBL" id="CAK0814482.1"/>
    </source>
</evidence>
<name>A0ABN9RAA2_9DINO</name>
<feature type="region of interest" description="Disordered" evidence="2">
    <location>
        <begin position="169"/>
        <end position="189"/>
    </location>
</feature>
<evidence type="ECO:0000256" key="1">
    <source>
        <dbReference type="ARBA" id="ARBA00022737"/>
    </source>
</evidence>
<dbReference type="Pfam" id="PF02493">
    <property type="entry name" value="MORN"/>
    <property type="match status" value="4"/>
</dbReference>
<comment type="caution">
    <text evidence="3">The sequence shown here is derived from an EMBL/GenBank/DDBJ whole genome shotgun (WGS) entry which is preliminary data.</text>
</comment>
<keyword evidence="4" id="KW-1185">Reference proteome</keyword>
<evidence type="ECO:0008006" key="5">
    <source>
        <dbReference type="Google" id="ProtNLM"/>
    </source>
</evidence>
<feature type="non-terminal residue" evidence="3">
    <location>
        <position position="189"/>
    </location>
</feature>
<evidence type="ECO:0000313" key="4">
    <source>
        <dbReference type="Proteomes" id="UP001189429"/>
    </source>
</evidence>
<accession>A0ABN9RAA2</accession>
<dbReference type="EMBL" id="CAUYUJ010005656">
    <property type="protein sequence ID" value="CAK0814482.1"/>
    <property type="molecule type" value="Genomic_DNA"/>
</dbReference>
<feature type="non-terminal residue" evidence="3">
    <location>
        <position position="1"/>
    </location>
</feature>
<protein>
    <recommendedName>
        <fullName evidence="5">MORN repeat-containing protein 5</fullName>
    </recommendedName>
</protein>
<sequence>EVEKADKESQLSHVPLASRGSGKPDATAVAKSLKSDMDGLLKKAGMRRTSDGGTWDNLFSSSGFKHQLQFLEQHSKSGHFREEYANGEGSYDGEFLYGMRHGKGTHVFRGEAYEGDWKWDNRHGWGVCTLPSGSQIRGEWQGGKPHGFVTILEKEGGRVTFEGEFRDGKRSGLGRQVFDSGDSYDGGWK</sequence>
<dbReference type="Proteomes" id="UP001189429">
    <property type="component" value="Unassembled WGS sequence"/>
</dbReference>
<dbReference type="SUPFAM" id="SSF82185">
    <property type="entry name" value="Histone H3 K4-specific methyltransferase SET7/9 N-terminal domain"/>
    <property type="match status" value="1"/>
</dbReference>
<keyword evidence="1" id="KW-0677">Repeat</keyword>